<accession>A0ABV7CFQ0</accession>
<dbReference type="Proteomes" id="UP001595453">
    <property type="component" value="Unassembled WGS sequence"/>
</dbReference>
<dbReference type="PANTHER" id="PTHR33442">
    <property type="entry name" value="TRANS-3-HYDROXY-L-PROLINE DEHYDRATASE"/>
    <property type="match status" value="1"/>
</dbReference>
<dbReference type="Gene3D" id="3.10.310.10">
    <property type="entry name" value="Diaminopimelate Epimerase, Chain A, domain 1"/>
    <property type="match status" value="2"/>
</dbReference>
<sequence>MQDFLTLLAGQVERSLLSREACWQTIDMHTAGEPLRVFVSGFPVLAGSSILAKRADAKANYDHLRTILMYEPRGHADMYGAWLVASERENSDFGVLFLHNEGYSTMCGHAIIALTQLALSCGYKTTGEWLRIDTPAGQVQSVSYGDYAEFLNVPSFVYQLALQVSYHGQVYRFDLAYGGAYYAFIDADEYGLSLAMDNHATLKTLGRALKAAIADAYPISHSGDEALGFLYGVIFTSTTQCDKAHHSRQVCIFADGELDRSPTGTGVSARVAILAAKGTLLPQQEIRIESILGCPFSVSYSVPQDDPTGRTVLPKVAGTAYITGQHTFYRDPADPLSQGFIFK</sequence>
<evidence type="ECO:0000256" key="1">
    <source>
        <dbReference type="ARBA" id="ARBA00007529"/>
    </source>
</evidence>
<dbReference type="SFLD" id="SFLDS00028">
    <property type="entry name" value="Proline_Racemase"/>
    <property type="match status" value="1"/>
</dbReference>
<organism evidence="2 3">
    <name type="scientific">Pseudoalteromonas fenneropenaei</name>
    <dbReference type="NCBI Taxonomy" id="1737459"/>
    <lineage>
        <taxon>Bacteria</taxon>
        <taxon>Pseudomonadati</taxon>
        <taxon>Pseudomonadota</taxon>
        <taxon>Gammaproteobacteria</taxon>
        <taxon>Alteromonadales</taxon>
        <taxon>Pseudoalteromonadaceae</taxon>
        <taxon>Pseudoalteromonas</taxon>
    </lineage>
</organism>
<dbReference type="Pfam" id="PF05544">
    <property type="entry name" value="Pro_racemase"/>
    <property type="match status" value="1"/>
</dbReference>
<proteinExistence type="inferred from homology"/>
<dbReference type="PANTHER" id="PTHR33442:SF1">
    <property type="entry name" value="TRANS-3-HYDROXY-L-PROLINE DEHYDRATASE"/>
    <property type="match status" value="1"/>
</dbReference>
<comment type="caution">
    <text evidence="2">The sequence shown here is derived from an EMBL/GenBank/DDBJ whole genome shotgun (WGS) entry which is preliminary data.</text>
</comment>
<dbReference type="InterPro" id="IPR008794">
    <property type="entry name" value="Pro_racemase_fam"/>
</dbReference>
<keyword evidence="3" id="KW-1185">Reference proteome</keyword>
<reference evidence="3" key="1">
    <citation type="journal article" date="2019" name="Int. J. Syst. Evol. Microbiol.">
        <title>The Global Catalogue of Microorganisms (GCM) 10K type strain sequencing project: providing services to taxonomists for standard genome sequencing and annotation.</title>
        <authorList>
            <consortium name="The Broad Institute Genomics Platform"/>
            <consortium name="The Broad Institute Genome Sequencing Center for Infectious Disease"/>
            <person name="Wu L."/>
            <person name="Ma J."/>
        </authorList>
    </citation>
    <scope>NUCLEOTIDE SEQUENCE [LARGE SCALE GENOMIC DNA]</scope>
    <source>
        <strain evidence="3">KCTC 42730</strain>
    </source>
</reference>
<dbReference type="SUPFAM" id="SSF54506">
    <property type="entry name" value="Diaminopimelate epimerase-like"/>
    <property type="match status" value="1"/>
</dbReference>
<gene>
    <name evidence="2" type="ORF">ACFOEE_02480</name>
</gene>
<protein>
    <submittedName>
        <fullName evidence="2">Proline racemase family protein</fullName>
    </submittedName>
</protein>
<dbReference type="PIRSF" id="PIRSF029792">
    <property type="entry name" value="Pro_racemase"/>
    <property type="match status" value="1"/>
</dbReference>
<evidence type="ECO:0000313" key="2">
    <source>
        <dbReference type="EMBL" id="MFC3031394.1"/>
    </source>
</evidence>
<comment type="similarity">
    <text evidence="1">Belongs to the proline racemase family.</text>
</comment>
<dbReference type="RefSeq" id="WP_377120575.1">
    <property type="nucleotide sequence ID" value="NZ_JBHRSD010000002.1"/>
</dbReference>
<name>A0ABV7CFQ0_9GAMM</name>
<dbReference type="EMBL" id="JBHRSD010000002">
    <property type="protein sequence ID" value="MFC3031394.1"/>
    <property type="molecule type" value="Genomic_DNA"/>
</dbReference>
<evidence type="ECO:0000313" key="3">
    <source>
        <dbReference type="Proteomes" id="UP001595453"/>
    </source>
</evidence>